<organism evidence="3 4">
    <name type="scientific">Massariosphaeria phaeospora</name>
    <dbReference type="NCBI Taxonomy" id="100035"/>
    <lineage>
        <taxon>Eukaryota</taxon>
        <taxon>Fungi</taxon>
        <taxon>Dikarya</taxon>
        <taxon>Ascomycota</taxon>
        <taxon>Pezizomycotina</taxon>
        <taxon>Dothideomycetes</taxon>
        <taxon>Pleosporomycetidae</taxon>
        <taxon>Pleosporales</taxon>
        <taxon>Pleosporales incertae sedis</taxon>
        <taxon>Massariosphaeria</taxon>
    </lineage>
</organism>
<dbReference type="EMBL" id="JAADJZ010000017">
    <property type="protein sequence ID" value="KAF2869045.1"/>
    <property type="molecule type" value="Genomic_DNA"/>
</dbReference>
<accession>A0A7C8MK31</accession>
<name>A0A7C8MK31_9PLEO</name>
<comment type="caution">
    <text evidence="3">The sequence shown here is derived from an EMBL/GenBank/DDBJ whole genome shotgun (WGS) entry which is preliminary data.</text>
</comment>
<feature type="transmembrane region" description="Helical" evidence="2">
    <location>
        <begin position="33"/>
        <end position="51"/>
    </location>
</feature>
<evidence type="ECO:0000256" key="2">
    <source>
        <dbReference type="SAM" id="Phobius"/>
    </source>
</evidence>
<sequence length="336" mass="37836">MPCVQQTRTYLHDLAISIDTWLQRIDYVSEAKLIGAACLTTLVIVGPLIYLSNRYHWDCIPWSEYLWSALPALPAAFTRYTLPTPLDLESNATTTKPGRHICGAPTRSISFDDSAQDTTRRLSFDGAAIRIFGYPSLGGVIVLDHASIPDFEFLGLDRLAPLETRGGDDDDDTAAEDAFCKEMLRLGARWYEDLARYWFLKSVGGEGGEESDVCVEALEEGSEPEPGLGERYWVGVAWLRGGGLVVAEWDTLMWGHGRGRDEEFLPVEELARLRLCVSMDEKARVLRERFGGVELRDVGEYCGNGFLGAWEKREREKEKEKEKEKENEKSEKLEKA</sequence>
<evidence type="ECO:0000313" key="3">
    <source>
        <dbReference type="EMBL" id="KAF2869045.1"/>
    </source>
</evidence>
<reference evidence="3 4" key="1">
    <citation type="submission" date="2020-01" db="EMBL/GenBank/DDBJ databases">
        <authorList>
            <consortium name="DOE Joint Genome Institute"/>
            <person name="Haridas S."/>
            <person name="Albert R."/>
            <person name="Binder M."/>
            <person name="Bloem J."/>
            <person name="Labutti K."/>
            <person name="Salamov A."/>
            <person name="Andreopoulos B."/>
            <person name="Baker S.E."/>
            <person name="Barry K."/>
            <person name="Bills G."/>
            <person name="Bluhm B.H."/>
            <person name="Cannon C."/>
            <person name="Castanera R."/>
            <person name="Culley D.E."/>
            <person name="Daum C."/>
            <person name="Ezra D."/>
            <person name="Gonzalez J.B."/>
            <person name="Henrissat B."/>
            <person name="Kuo A."/>
            <person name="Liang C."/>
            <person name="Lipzen A."/>
            <person name="Lutzoni F."/>
            <person name="Magnuson J."/>
            <person name="Mondo S."/>
            <person name="Nolan M."/>
            <person name="Ohm R."/>
            <person name="Pangilinan J."/>
            <person name="Park H.-J.H."/>
            <person name="Ramirez L."/>
            <person name="Alfaro M."/>
            <person name="Sun H."/>
            <person name="Tritt A."/>
            <person name="Yoshinaga Y."/>
            <person name="Zwiers L.-H.L."/>
            <person name="Turgeon B.G."/>
            <person name="Goodwin S.B."/>
            <person name="Spatafora J.W."/>
            <person name="Crous P.W."/>
            <person name="Grigoriev I.V."/>
        </authorList>
    </citation>
    <scope>NUCLEOTIDE SEQUENCE [LARGE SCALE GENOMIC DNA]</scope>
    <source>
        <strain evidence="3 4">CBS 611.86</strain>
    </source>
</reference>
<dbReference type="Proteomes" id="UP000481861">
    <property type="component" value="Unassembled WGS sequence"/>
</dbReference>
<proteinExistence type="predicted"/>
<dbReference type="OrthoDB" id="4487429at2759"/>
<feature type="region of interest" description="Disordered" evidence="1">
    <location>
        <begin position="313"/>
        <end position="336"/>
    </location>
</feature>
<keyword evidence="2" id="KW-1133">Transmembrane helix</keyword>
<evidence type="ECO:0000313" key="4">
    <source>
        <dbReference type="Proteomes" id="UP000481861"/>
    </source>
</evidence>
<protein>
    <submittedName>
        <fullName evidence="3">Uncharacterized protein</fullName>
    </submittedName>
</protein>
<gene>
    <name evidence="3" type="ORF">BDV95DRAFT_596716</name>
</gene>
<keyword evidence="4" id="KW-1185">Reference proteome</keyword>
<keyword evidence="2" id="KW-0472">Membrane</keyword>
<keyword evidence="2" id="KW-0812">Transmembrane</keyword>
<dbReference type="AlphaFoldDB" id="A0A7C8MK31"/>
<evidence type="ECO:0000256" key="1">
    <source>
        <dbReference type="SAM" id="MobiDB-lite"/>
    </source>
</evidence>